<dbReference type="Gramene" id="rna-AYBTSS11_LOCUS21337">
    <property type="protein sequence ID" value="CAJ1967728.1"/>
    <property type="gene ID" value="gene-AYBTSS11_LOCUS21337"/>
</dbReference>
<evidence type="ECO:0000313" key="1">
    <source>
        <dbReference type="EMBL" id="CAJ1967728.1"/>
    </source>
</evidence>
<name>A0AA86T0K8_9FABA</name>
<proteinExistence type="predicted"/>
<dbReference type="AlphaFoldDB" id="A0AA86T0K8"/>
<dbReference type="Proteomes" id="UP001189624">
    <property type="component" value="Chromosome 7"/>
</dbReference>
<gene>
    <name evidence="1" type="ORF">AYBTSS11_LOCUS21337</name>
</gene>
<dbReference type="EMBL" id="OY731404">
    <property type="protein sequence ID" value="CAJ1967728.1"/>
    <property type="molecule type" value="Genomic_DNA"/>
</dbReference>
<organism evidence="1 2">
    <name type="scientific">Sphenostylis stenocarpa</name>
    <dbReference type="NCBI Taxonomy" id="92480"/>
    <lineage>
        <taxon>Eukaryota</taxon>
        <taxon>Viridiplantae</taxon>
        <taxon>Streptophyta</taxon>
        <taxon>Embryophyta</taxon>
        <taxon>Tracheophyta</taxon>
        <taxon>Spermatophyta</taxon>
        <taxon>Magnoliopsida</taxon>
        <taxon>eudicotyledons</taxon>
        <taxon>Gunneridae</taxon>
        <taxon>Pentapetalae</taxon>
        <taxon>rosids</taxon>
        <taxon>fabids</taxon>
        <taxon>Fabales</taxon>
        <taxon>Fabaceae</taxon>
        <taxon>Papilionoideae</taxon>
        <taxon>50 kb inversion clade</taxon>
        <taxon>NPAAA clade</taxon>
        <taxon>indigoferoid/millettioid clade</taxon>
        <taxon>Phaseoleae</taxon>
        <taxon>Sphenostylis</taxon>
    </lineage>
</organism>
<keyword evidence="2" id="KW-1185">Reference proteome</keyword>
<reference evidence="1" key="1">
    <citation type="submission" date="2023-10" db="EMBL/GenBank/DDBJ databases">
        <authorList>
            <person name="Domelevo Entfellner J.-B."/>
        </authorList>
    </citation>
    <scope>NUCLEOTIDE SEQUENCE</scope>
</reference>
<accession>A0AA86T0K8</accession>
<protein>
    <submittedName>
        <fullName evidence="1">Uncharacterized protein</fullName>
    </submittedName>
</protein>
<evidence type="ECO:0000313" key="2">
    <source>
        <dbReference type="Proteomes" id="UP001189624"/>
    </source>
</evidence>
<sequence>MPEGKLRRGIERENPRQWMLGDLSVVRFWSSLAQLSCTADKQMLNEHTEMRHCNATVVSLLQWFPAWMVNTEFQI</sequence>